<feature type="domain" description="Signal transduction histidine kinase internal region" evidence="2">
    <location>
        <begin position="152"/>
        <end position="231"/>
    </location>
</feature>
<dbReference type="GO" id="GO:0016301">
    <property type="term" value="F:kinase activity"/>
    <property type="evidence" value="ECO:0007669"/>
    <property type="project" value="UniProtKB-KW"/>
</dbReference>
<dbReference type="SUPFAM" id="SSF55874">
    <property type="entry name" value="ATPase domain of HSP90 chaperone/DNA topoisomerase II/histidine kinase"/>
    <property type="match status" value="1"/>
</dbReference>
<gene>
    <name evidence="3" type="ORF">RHP49_07375</name>
</gene>
<evidence type="ECO:0000256" key="1">
    <source>
        <dbReference type="SAM" id="Phobius"/>
    </source>
</evidence>
<dbReference type="EMBL" id="CP134536">
    <property type="protein sequence ID" value="WNH14068.1"/>
    <property type="molecule type" value="Genomic_DNA"/>
</dbReference>
<feature type="transmembrane region" description="Helical" evidence="1">
    <location>
        <begin position="110"/>
        <end position="129"/>
    </location>
</feature>
<dbReference type="Gene3D" id="3.30.565.10">
    <property type="entry name" value="Histidine kinase-like ATPase, C-terminal domain"/>
    <property type="match status" value="1"/>
</dbReference>
<keyword evidence="3" id="KW-0808">Transferase</keyword>
<name>A0ABY9Y721_9FLAO</name>
<sequence>MSIVIILCVSFYDFLTIPDDYDKAPIIRLDTILSTTVSLYLVLFPLLYLFRFIELKIQKTLKSIFTKTALIFLSTGFLPFICTVLLFGIVINHKGSFVNIQGDYLTLSKIFLFLMAIASIRALISFFIFKERNLIIENETKLSNLRELKTKAELKSLQSQINPHFLYNALNSIASLAHTNADKTEKMALSLSDLFKYTINRKGKKTSTVNDELEMVRSYLEIEQTRFGDRLEFVINAKEDVLQVEIPMFLLQPLVENAVKHGVSKVEDKGVIKLNIIKTDKGLEIEVIDNGPDFPEGLVSGHGLQTVHDLLRLSYGDKASLKWQNTPQKSISISIDKTA</sequence>
<keyword evidence="3" id="KW-0418">Kinase</keyword>
<keyword evidence="1" id="KW-0472">Membrane</keyword>
<reference evidence="3 4" key="1">
    <citation type="submission" date="2023-09" db="EMBL/GenBank/DDBJ databases">
        <title>Thalassobella suaedae gen. nov., sp. nov., a marine bacterium of the family Flavobacteriaceae isolated from a halophyte Suaeda japonica.</title>
        <authorList>
            <person name="Lee S.Y."/>
            <person name="Hwang C.Y."/>
        </authorList>
    </citation>
    <scope>NUCLEOTIDE SEQUENCE [LARGE SCALE GENOMIC DNA]</scope>
    <source>
        <strain evidence="3 4">HL-DH10</strain>
    </source>
</reference>
<protein>
    <submittedName>
        <fullName evidence="3">Histidine kinase</fullName>
    </submittedName>
</protein>
<feature type="transmembrane region" description="Helical" evidence="1">
    <location>
        <begin position="32"/>
        <end position="50"/>
    </location>
</feature>
<dbReference type="PANTHER" id="PTHR34220:SF7">
    <property type="entry name" value="SENSOR HISTIDINE KINASE YPDA"/>
    <property type="match status" value="1"/>
</dbReference>
<dbReference type="PANTHER" id="PTHR34220">
    <property type="entry name" value="SENSOR HISTIDINE KINASE YPDA"/>
    <property type="match status" value="1"/>
</dbReference>
<keyword evidence="1" id="KW-0812">Transmembrane</keyword>
<dbReference type="Proteomes" id="UP001303407">
    <property type="component" value="Chromosome"/>
</dbReference>
<dbReference type="Pfam" id="PF06580">
    <property type="entry name" value="His_kinase"/>
    <property type="match status" value="1"/>
</dbReference>
<keyword evidence="4" id="KW-1185">Reference proteome</keyword>
<dbReference type="RefSeq" id="WP_415864065.1">
    <property type="nucleotide sequence ID" value="NZ_CP134536.1"/>
</dbReference>
<proteinExistence type="predicted"/>
<feature type="transmembrane region" description="Helical" evidence="1">
    <location>
        <begin position="70"/>
        <end position="90"/>
    </location>
</feature>
<evidence type="ECO:0000313" key="4">
    <source>
        <dbReference type="Proteomes" id="UP001303407"/>
    </source>
</evidence>
<accession>A0ABY9Y721</accession>
<keyword evidence="1" id="KW-1133">Transmembrane helix</keyword>
<dbReference type="InterPro" id="IPR036890">
    <property type="entry name" value="HATPase_C_sf"/>
</dbReference>
<dbReference type="InterPro" id="IPR050640">
    <property type="entry name" value="Bact_2-comp_sensor_kinase"/>
</dbReference>
<evidence type="ECO:0000259" key="2">
    <source>
        <dbReference type="Pfam" id="PF06580"/>
    </source>
</evidence>
<evidence type="ECO:0000313" key="3">
    <source>
        <dbReference type="EMBL" id="WNH14068.1"/>
    </source>
</evidence>
<organism evidence="3 4">
    <name type="scientific">Thalassobellus suaedae</name>
    <dbReference type="NCBI Taxonomy" id="3074124"/>
    <lineage>
        <taxon>Bacteria</taxon>
        <taxon>Pseudomonadati</taxon>
        <taxon>Bacteroidota</taxon>
        <taxon>Flavobacteriia</taxon>
        <taxon>Flavobacteriales</taxon>
        <taxon>Flavobacteriaceae</taxon>
        <taxon>Thalassobellus</taxon>
    </lineage>
</organism>
<dbReference type="InterPro" id="IPR010559">
    <property type="entry name" value="Sig_transdc_His_kin_internal"/>
</dbReference>